<keyword evidence="4" id="KW-1185">Reference proteome</keyword>
<evidence type="ECO:0000313" key="3">
    <source>
        <dbReference type="EMBL" id="KAF0728122.1"/>
    </source>
</evidence>
<feature type="domain" description="C2H2-type" evidence="2">
    <location>
        <begin position="61"/>
        <end position="96"/>
    </location>
</feature>
<dbReference type="GO" id="GO:0008270">
    <property type="term" value="F:zinc ion binding"/>
    <property type="evidence" value="ECO:0007669"/>
    <property type="project" value="UniProtKB-KW"/>
</dbReference>
<name>A0A6G0WLE4_9STRA</name>
<gene>
    <name evidence="3" type="ORF">Ae201684_013948</name>
</gene>
<dbReference type="AlphaFoldDB" id="A0A6G0WLE4"/>
<evidence type="ECO:0000259" key="2">
    <source>
        <dbReference type="PROSITE" id="PS50157"/>
    </source>
</evidence>
<dbReference type="PROSITE" id="PS50157">
    <property type="entry name" value="ZINC_FINGER_C2H2_2"/>
    <property type="match status" value="1"/>
</dbReference>
<keyword evidence="1" id="KW-0862">Zinc</keyword>
<keyword evidence="1" id="KW-0863">Zinc-finger</keyword>
<organism evidence="3 4">
    <name type="scientific">Aphanomyces euteiches</name>
    <dbReference type="NCBI Taxonomy" id="100861"/>
    <lineage>
        <taxon>Eukaryota</taxon>
        <taxon>Sar</taxon>
        <taxon>Stramenopiles</taxon>
        <taxon>Oomycota</taxon>
        <taxon>Saprolegniomycetes</taxon>
        <taxon>Saprolegniales</taxon>
        <taxon>Verrucalvaceae</taxon>
        <taxon>Aphanomyces</taxon>
    </lineage>
</organism>
<keyword evidence="1" id="KW-0479">Metal-binding</keyword>
<comment type="caution">
    <text evidence="3">The sequence shown here is derived from an EMBL/GenBank/DDBJ whole genome shotgun (WGS) entry which is preliminary data.</text>
</comment>
<evidence type="ECO:0000256" key="1">
    <source>
        <dbReference type="PROSITE-ProRule" id="PRU00042"/>
    </source>
</evidence>
<proteinExistence type="predicted"/>
<dbReference type="InterPro" id="IPR013087">
    <property type="entry name" value="Znf_C2H2_type"/>
</dbReference>
<dbReference type="Proteomes" id="UP000481153">
    <property type="component" value="Unassembled WGS sequence"/>
</dbReference>
<sequence length="232" mass="25845">MHRPSSWWKPWTLKSTTPLKTRTRQASLPSSALPTLDLSRLEAPRPRAFSSRDATSPQRRLYCETCAKSFATRDLFDRHHAFSFLHKLAVHQEEDESTTLRRIMHIVHVESKSFWRLRRSALVVIAQNDLDETAIGLDSVAAIEIVVVSTSKLVSFLPQDTPFGQAVAKLVEVGCRDVKKVDALGIVLPGELSAHIASSLVEPDEFSSIFACFDRVNVDAHVMSLPSPAKTS</sequence>
<accession>A0A6G0WLE4</accession>
<dbReference type="EMBL" id="VJMJ01000181">
    <property type="protein sequence ID" value="KAF0728122.1"/>
    <property type="molecule type" value="Genomic_DNA"/>
</dbReference>
<reference evidence="3 4" key="1">
    <citation type="submission" date="2019-07" db="EMBL/GenBank/DDBJ databases">
        <title>Genomics analysis of Aphanomyces spp. identifies a new class of oomycete effector associated with host adaptation.</title>
        <authorList>
            <person name="Gaulin E."/>
        </authorList>
    </citation>
    <scope>NUCLEOTIDE SEQUENCE [LARGE SCALE GENOMIC DNA]</scope>
    <source>
        <strain evidence="3 4">ATCC 201684</strain>
    </source>
</reference>
<evidence type="ECO:0000313" key="4">
    <source>
        <dbReference type="Proteomes" id="UP000481153"/>
    </source>
</evidence>
<dbReference type="VEuPathDB" id="FungiDB:AeMF1_006413"/>
<protein>
    <recommendedName>
        <fullName evidence="2">C2H2-type domain-containing protein</fullName>
    </recommendedName>
</protein>